<protein>
    <submittedName>
        <fullName evidence="2">Uncharacterized protein</fullName>
    </submittedName>
</protein>
<gene>
    <name evidence="2" type="ORF">NW755_013378</name>
</gene>
<organism evidence="2 3">
    <name type="scientific">Fusarium falciforme</name>
    <dbReference type="NCBI Taxonomy" id="195108"/>
    <lineage>
        <taxon>Eukaryota</taxon>
        <taxon>Fungi</taxon>
        <taxon>Dikarya</taxon>
        <taxon>Ascomycota</taxon>
        <taxon>Pezizomycotina</taxon>
        <taxon>Sordariomycetes</taxon>
        <taxon>Hypocreomycetidae</taxon>
        <taxon>Hypocreales</taxon>
        <taxon>Nectriaceae</taxon>
        <taxon>Fusarium</taxon>
        <taxon>Fusarium solani species complex</taxon>
    </lineage>
</organism>
<proteinExistence type="predicted"/>
<dbReference type="Proteomes" id="UP001152087">
    <property type="component" value="Unassembled WGS sequence"/>
</dbReference>
<feature type="region of interest" description="Disordered" evidence="1">
    <location>
        <begin position="1"/>
        <end position="21"/>
    </location>
</feature>
<evidence type="ECO:0000313" key="2">
    <source>
        <dbReference type="EMBL" id="KAJ4178187.1"/>
    </source>
</evidence>
<accession>A0A9W8QTE3</accession>
<comment type="caution">
    <text evidence="2">The sequence shown here is derived from an EMBL/GenBank/DDBJ whole genome shotgun (WGS) entry which is preliminary data.</text>
</comment>
<feature type="compositionally biased region" description="Polar residues" evidence="1">
    <location>
        <begin position="1"/>
        <end position="18"/>
    </location>
</feature>
<dbReference type="AlphaFoldDB" id="A0A9W8QTE3"/>
<reference evidence="2" key="1">
    <citation type="submission" date="2022-09" db="EMBL/GenBank/DDBJ databases">
        <title>Fusarium specimens isolated from Avocado Roots.</title>
        <authorList>
            <person name="Stajich J."/>
            <person name="Roper C."/>
            <person name="Heimlech-Rivalta G."/>
        </authorList>
    </citation>
    <scope>NUCLEOTIDE SEQUENCE</scope>
    <source>
        <strain evidence="2">A02</strain>
    </source>
</reference>
<name>A0A9W8QTE3_9HYPO</name>
<dbReference type="EMBL" id="JAOQAV010000080">
    <property type="protein sequence ID" value="KAJ4178187.1"/>
    <property type="molecule type" value="Genomic_DNA"/>
</dbReference>
<keyword evidence="3" id="KW-1185">Reference proteome</keyword>
<evidence type="ECO:0000256" key="1">
    <source>
        <dbReference type="SAM" id="MobiDB-lite"/>
    </source>
</evidence>
<evidence type="ECO:0000313" key="3">
    <source>
        <dbReference type="Proteomes" id="UP001152087"/>
    </source>
</evidence>
<sequence>MSCSCGNNTTRPNGSSSEKPADVEMQAVTAILNPDTTARDAKVIVFQSLPNRTLGFEQVEFTKRKLEAQRDGDVQGYYEAPYPDAPVLKAKSNLVSRVYDDIVSCLMKREGDNYYIYEKNLSNPEEDPTRVSKTNNSMENTDLMALYDGNYSWIAYQTKSDGGDEDSEIQVIRLGASATGHVIADSSKCLDNKLAEFSAAYSNKDGKEMIHLYF</sequence>